<dbReference type="GO" id="GO:0050218">
    <property type="term" value="F:propionate-CoA ligase activity"/>
    <property type="evidence" value="ECO:0007669"/>
    <property type="project" value="TreeGrafter"/>
</dbReference>
<dbReference type="Pfam" id="PF00501">
    <property type="entry name" value="AMP-binding"/>
    <property type="match status" value="1"/>
</dbReference>
<dbReference type="InterPro" id="IPR025110">
    <property type="entry name" value="AMP-bd_C"/>
</dbReference>
<name>A0AAW2YT33_9EUKA</name>
<feature type="domain" description="AMP-dependent synthetase/ligase" evidence="2">
    <location>
        <begin position="98"/>
        <end position="474"/>
    </location>
</feature>
<dbReference type="PANTHER" id="PTHR43347">
    <property type="entry name" value="ACYL-COA SYNTHETASE"/>
    <property type="match status" value="1"/>
</dbReference>
<evidence type="ECO:0000259" key="3">
    <source>
        <dbReference type="Pfam" id="PF13193"/>
    </source>
</evidence>
<sequence>MFLIRKSLPGRTKPLLQISSSLIRAKHWSSTYEQSIDFENGGAEKFWDEQAKNVHWFKPYEKVLSYKDQSLLYTNQWFEGGQTNTCYNALDIHVQAGLGDKIALIYDSASSGQLIKKTYTYQQMLTEVQNLASVLKNRFHVQKGDIVTIYMPMIPEATFAMLACQRIGAIHTVVFGGFAPHELALRIMDAPPKIILTANYGIETNQKYIDYQTIVQQAVQESNCTCPILTFIRPHPTHLYPLLDSPNNFDWETLTSHHSSSPIECTPVESNHPAYILYTSGTTGKPKGVVRPTGGHMVALKWSMKHLYGIQQNQTFWAASDIGWVVGHSYIVYGPLLYGATTVLYEGKPVGTPDASAFWRVISENHVSSVFLAPTAVRAIKKEDPTAKGLHKYDVSSLKSVFVAGERCDGATLNWLISLFDNRIPIVDHWWQTETGWPICAKMLGLEHEKNYTTSIQPGSSNTPVCGWDVRILPSSSSEDYQIEQDDHSQLKGDIVVKLPLPPGAFTTLWNNENRFVEAYMKKHFGFYHTGDAGYKDDSENVFVMSRTDDVINVAAHRLSTAVMEDVLCRHVNVVECAVVGMKDEMKGQVPVGFIVLGQACDSSTYERIEKECIGMIRNQVGAIASCRRVMVVDKLPKTRSGKIVRNCLRQILNAEPFKAPATIDDVQVLIDIQTLVNKEF</sequence>
<organism evidence="6 7">
    <name type="scientific">Acrasis kona</name>
    <dbReference type="NCBI Taxonomy" id="1008807"/>
    <lineage>
        <taxon>Eukaryota</taxon>
        <taxon>Discoba</taxon>
        <taxon>Heterolobosea</taxon>
        <taxon>Tetramitia</taxon>
        <taxon>Eutetramitia</taxon>
        <taxon>Acrasidae</taxon>
        <taxon>Acrasis</taxon>
    </lineage>
</organism>
<evidence type="ECO:0000259" key="2">
    <source>
        <dbReference type="Pfam" id="PF00501"/>
    </source>
</evidence>
<dbReference type="EMBL" id="JAOPGA020000601">
    <property type="protein sequence ID" value="KAL0479774.1"/>
    <property type="molecule type" value="Genomic_DNA"/>
</dbReference>
<evidence type="ECO:0000259" key="4">
    <source>
        <dbReference type="Pfam" id="PF16177"/>
    </source>
</evidence>
<dbReference type="InterPro" id="IPR020845">
    <property type="entry name" value="AMP-binding_CS"/>
</dbReference>
<dbReference type="Proteomes" id="UP001431209">
    <property type="component" value="Unassembled WGS sequence"/>
</dbReference>
<evidence type="ECO:0000313" key="7">
    <source>
        <dbReference type="Proteomes" id="UP001431209"/>
    </source>
</evidence>
<comment type="caution">
    <text evidence="6">The sequence shown here is derived from an EMBL/GenBank/DDBJ whole genome shotgun (WGS) entry which is preliminary data.</text>
</comment>
<feature type="domain" description="Acetyl-coenzyme A synthetase N-terminal" evidence="4">
    <location>
        <begin position="43"/>
        <end position="89"/>
    </location>
</feature>
<comment type="similarity">
    <text evidence="1">Belongs to the ATP-dependent AMP-binding enzyme family.</text>
</comment>
<evidence type="ECO:0000313" key="6">
    <source>
        <dbReference type="EMBL" id="KAL0479774.1"/>
    </source>
</evidence>
<protein>
    <submittedName>
        <fullName evidence="6">Propionyl-CoA synthetase</fullName>
    </submittedName>
</protein>
<accession>A0AAW2YT33</accession>
<feature type="domain" description="AMP-binding enzyme C-terminal" evidence="3">
    <location>
        <begin position="564"/>
        <end position="643"/>
    </location>
</feature>
<dbReference type="Pfam" id="PF16177">
    <property type="entry name" value="ACAS_N"/>
    <property type="match status" value="1"/>
</dbReference>
<evidence type="ECO:0000256" key="1">
    <source>
        <dbReference type="ARBA" id="ARBA00006432"/>
    </source>
</evidence>
<dbReference type="AlphaFoldDB" id="A0AAW2YT33"/>
<reference evidence="6 7" key="1">
    <citation type="submission" date="2024-03" db="EMBL/GenBank/DDBJ databases">
        <title>The Acrasis kona genome and developmental transcriptomes reveal deep origins of eukaryotic multicellular pathways.</title>
        <authorList>
            <person name="Sheikh S."/>
            <person name="Fu C.-J."/>
            <person name="Brown M.W."/>
            <person name="Baldauf S.L."/>
        </authorList>
    </citation>
    <scope>NUCLEOTIDE SEQUENCE [LARGE SCALE GENOMIC DNA]</scope>
    <source>
        <strain evidence="6 7">ATCC MYA-3509</strain>
    </source>
</reference>
<dbReference type="InterPro" id="IPR000873">
    <property type="entry name" value="AMP-dep_synth/lig_dom"/>
</dbReference>
<evidence type="ECO:0000313" key="5">
    <source>
        <dbReference type="EMBL" id="KAL0476922.1"/>
    </source>
</evidence>
<gene>
    <name evidence="6" type="ORF">AKO1_000721</name>
    <name evidence="5" type="ORF">AKO1_006476</name>
</gene>
<proteinExistence type="inferred from homology"/>
<dbReference type="SUPFAM" id="SSF56801">
    <property type="entry name" value="Acetyl-CoA synthetase-like"/>
    <property type="match status" value="1"/>
</dbReference>
<keyword evidence="7" id="KW-1185">Reference proteome</keyword>
<dbReference type="Pfam" id="PF13193">
    <property type="entry name" value="AMP-binding_C"/>
    <property type="match status" value="1"/>
</dbReference>
<dbReference type="InterPro" id="IPR042099">
    <property type="entry name" value="ANL_N_sf"/>
</dbReference>
<dbReference type="PROSITE" id="PS00455">
    <property type="entry name" value="AMP_BINDING"/>
    <property type="match status" value="1"/>
</dbReference>
<dbReference type="InterPro" id="IPR032387">
    <property type="entry name" value="ACAS_N"/>
</dbReference>
<dbReference type="PANTHER" id="PTHR43347:SF3">
    <property type="entry name" value="ACYL-COA SYNTHETASE SHORT-CHAIN FAMILY MEMBER 3, MITOCHONDRIAL"/>
    <property type="match status" value="1"/>
</dbReference>
<dbReference type="InterPro" id="IPR045851">
    <property type="entry name" value="AMP-bd_C_sf"/>
</dbReference>
<dbReference type="Gene3D" id="3.30.300.30">
    <property type="match status" value="1"/>
</dbReference>
<dbReference type="Gene3D" id="3.40.50.12780">
    <property type="entry name" value="N-terminal domain of ligase-like"/>
    <property type="match status" value="1"/>
</dbReference>
<dbReference type="EMBL" id="JAOPGA020000118">
    <property type="protein sequence ID" value="KAL0476922.1"/>
    <property type="molecule type" value="Genomic_DNA"/>
</dbReference>